<accession>A0A6A4S1W4</accession>
<proteinExistence type="predicted"/>
<dbReference type="EMBL" id="VEVO01000019">
    <property type="protein sequence ID" value="KAF0026148.1"/>
    <property type="molecule type" value="Genomic_DNA"/>
</dbReference>
<gene>
    <name evidence="1" type="ORF">F2P81_020885</name>
</gene>
<comment type="caution">
    <text evidence="1">The sequence shown here is derived from an EMBL/GenBank/DDBJ whole genome shotgun (WGS) entry which is preliminary data.</text>
</comment>
<dbReference type="Proteomes" id="UP000438429">
    <property type="component" value="Unassembled WGS sequence"/>
</dbReference>
<sequence>MVADDNANIEKHFKIRVEGALALKNSTLDRRYDAKPTPESRQEGTVYAVKRSEDALITRTEGVNIASNEHALVLASHRVSLSERTLC</sequence>
<evidence type="ECO:0000313" key="2">
    <source>
        <dbReference type="Proteomes" id="UP000438429"/>
    </source>
</evidence>
<organism evidence="1 2">
    <name type="scientific">Scophthalmus maximus</name>
    <name type="common">Turbot</name>
    <name type="synonym">Psetta maxima</name>
    <dbReference type="NCBI Taxonomy" id="52904"/>
    <lineage>
        <taxon>Eukaryota</taxon>
        <taxon>Metazoa</taxon>
        <taxon>Chordata</taxon>
        <taxon>Craniata</taxon>
        <taxon>Vertebrata</taxon>
        <taxon>Euteleostomi</taxon>
        <taxon>Actinopterygii</taxon>
        <taxon>Neopterygii</taxon>
        <taxon>Teleostei</taxon>
        <taxon>Neoteleostei</taxon>
        <taxon>Acanthomorphata</taxon>
        <taxon>Carangaria</taxon>
        <taxon>Pleuronectiformes</taxon>
        <taxon>Pleuronectoidei</taxon>
        <taxon>Scophthalmidae</taxon>
        <taxon>Scophthalmus</taxon>
    </lineage>
</organism>
<name>A0A6A4S1W4_SCOMX</name>
<protein>
    <submittedName>
        <fullName evidence="1">Uncharacterized protein</fullName>
    </submittedName>
</protein>
<dbReference type="AlphaFoldDB" id="A0A6A4S1W4"/>
<evidence type="ECO:0000313" key="1">
    <source>
        <dbReference type="EMBL" id="KAF0026148.1"/>
    </source>
</evidence>
<reference evidence="1 2" key="1">
    <citation type="submission" date="2019-06" db="EMBL/GenBank/DDBJ databases">
        <title>Draft genomes of female and male turbot (Scophthalmus maximus).</title>
        <authorList>
            <person name="Xu H."/>
            <person name="Xu X.-W."/>
            <person name="Shao C."/>
            <person name="Chen S."/>
        </authorList>
    </citation>
    <scope>NUCLEOTIDE SEQUENCE [LARGE SCALE GENOMIC DNA]</scope>
    <source>
        <strain evidence="1">Ysfricsl-2016a</strain>
        <tissue evidence="1">Blood</tissue>
    </source>
</reference>